<organism evidence="2 3">
    <name type="scientific">Flavihumibacter petaseus NBRC 106054</name>
    <dbReference type="NCBI Taxonomy" id="1220578"/>
    <lineage>
        <taxon>Bacteria</taxon>
        <taxon>Pseudomonadati</taxon>
        <taxon>Bacteroidota</taxon>
        <taxon>Chitinophagia</taxon>
        <taxon>Chitinophagales</taxon>
        <taxon>Chitinophagaceae</taxon>
        <taxon>Flavihumibacter</taxon>
    </lineage>
</organism>
<dbReference type="AlphaFoldDB" id="A0A0E9MWS2"/>
<feature type="chain" id="PRO_5002429841" evidence="1">
    <location>
        <begin position="23"/>
        <end position="393"/>
    </location>
</feature>
<keyword evidence="1" id="KW-0732">Signal</keyword>
<dbReference type="STRING" id="1220578.FPE01S_01_05790"/>
<dbReference type="Proteomes" id="UP000033121">
    <property type="component" value="Unassembled WGS sequence"/>
</dbReference>
<protein>
    <submittedName>
        <fullName evidence="2">Putative glycosidase</fullName>
    </submittedName>
</protein>
<name>A0A0E9MWS2_9BACT</name>
<sequence>MRICFNVFVCLLVILFLSNCGIGDRPAESGSDADNSRPVVVGGERQIWTKQQANAWYAHQGWLVGANFLPSNAINQLEMWQAESFDTATINRELGWAQSLGMNTMRVFLHDLLHQQDSLGFYQRMDTFLDIASRHKIRPLFVFFDSCWDPFPKTGKQRDPKPYTHNSGWVQSPGQAALKDSSQYPRLEAYVKGTVKRFAEDDRILGWDLWNEPDNMTGAAYEKVEIANKVDYVLVLLKKTFGWARSQHPSQPLTSGIWKGNYPVYDSLDRMQKLQIDESDIISFHSYDSAAKFERLISYLEPYGKPILCTEYMARPNGSTFEGSLPIGKKYNIGMYNWGFVDGKSQTIYPWDSWTKKYNSEPPLWFHDIFRRDGKPYREDEVKVIRSLTATAP</sequence>
<keyword evidence="2" id="KW-0326">Glycosidase</keyword>
<feature type="signal peptide" evidence="1">
    <location>
        <begin position="1"/>
        <end position="22"/>
    </location>
</feature>
<accession>A0A0E9MWS2</accession>
<keyword evidence="2" id="KW-0378">Hydrolase</keyword>
<dbReference type="RefSeq" id="WP_046367411.1">
    <property type="nucleotide sequence ID" value="NZ_BBWV01000001.1"/>
</dbReference>
<dbReference type="OrthoDB" id="9774262at2"/>
<dbReference type="EMBL" id="BBWV01000001">
    <property type="protein sequence ID" value="GAO41565.1"/>
    <property type="molecule type" value="Genomic_DNA"/>
</dbReference>
<reference evidence="2 3" key="1">
    <citation type="submission" date="2015-04" db="EMBL/GenBank/DDBJ databases">
        <title>Whole genome shotgun sequence of Flavihumibacter petaseus NBRC 106054.</title>
        <authorList>
            <person name="Miyazawa S."/>
            <person name="Hosoyama A."/>
            <person name="Hashimoto M."/>
            <person name="Noguchi M."/>
            <person name="Tsuchikane K."/>
            <person name="Ohji S."/>
            <person name="Yamazoe A."/>
            <person name="Ichikawa N."/>
            <person name="Kimura A."/>
            <person name="Fujita N."/>
        </authorList>
    </citation>
    <scope>NUCLEOTIDE SEQUENCE [LARGE SCALE GENOMIC DNA]</scope>
    <source>
        <strain evidence="2 3">NBRC 106054</strain>
    </source>
</reference>
<proteinExistence type="predicted"/>
<comment type="caution">
    <text evidence="2">The sequence shown here is derived from an EMBL/GenBank/DDBJ whole genome shotgun (WGS) entry which is preliminary data.</text>
</comment>
<dbReference type="SUPFAM" id="SSF51445">
    <property type="entry name" value="(Trans)glycosidases"/>
    <property type="match status" value="1"/>
</dbReference>
<dbReference type="Gene3D" id="3.20.20.80">
    <property type="entry name" value="Glycosidases"/>
    <property type="match status" value="1"/>
</dbReference>
<keyword evidence="3" id="KW-1185">Reference proteome</keyword>
<dbReference type="GO" id="GO:0016798">
    <property type="term" value="F:hydrolase activity, acting on glycosyl bonds"/>
    <property type="evidence" value="ECO:0007669"/>
    <property type="project" value="UniProtKB-KW"/>
</dbReference>
<dbReference type="InterPro" id="IPR017853">
    <property type="entry name" value="GH"/>
</dbReference>
<evidence type="ECO:0000313" key="2">
    <source>
        <dbReference type="EMBL" id="GAO41565.1"/>
    </source>
</evidence>
<gene>
    <name evidence="2" type="ORF">FPE01S_01_05790</name>
</gene>
<evidence type="ECO:0000256" key="1">
    <source>
        <dbReference type="SAM" id="SignalP"/>
    </source>
</evidence>
<evidence type="ECO:0000313" key="3">
    <source>
        <dbReference type="Proteomes" id="UP000033121"/>
    </source>
</evidence>